<dbReference type="SUPFAM" id="SSF46785">
    <property type="entry name" value="Winged helix' DNA-binding domain"/>
    <property type="match status" value="1"/>
</dbReference>
<sequence>MNNDEIKSVIAKGENDCVEFKESFGDEVIISLVSFANARGGKVIVGVNRNKEITGASVSAESVQNWLNEVKTKTFRELSPLADYRQTASIRIYPDRIIFSNYGGLPAEFTVEDFINGKAPSYLRNKLIAKVFKEANVIEEYSSGLKRVNKTFKGNGNPPAEFFVNPQSFTVFAKSINSKALQENLKDAREDARKNVSKTIQKISRNYPETIRKILVKISENPRITISGLAKATGLSNIGVRYDLKKLKKSGVIRRVGPDRGGHWEIIGGGRI</sequence>
<dbReference type="InterPro" id="IPR036388">
    <property type="entry name" value="WH-like_DNA-bd_sf"/>
</dbReference>
<comment type="caution">
    <text evidence="2">The sequence shown here is derived from an EMBL/GenBank/DDBJ whole genome shotgun (WGS) entry which is preliminary data.</text>
</comment>
<dbReference type="PANTHER" id="PTHR30595:SF6">
    <property type="entry name" value="SCHLAFEN ALBA-2 DOMAIN-CONTAINING PROTEIN"/>
    <property type="match status" value="1"/>
</dbReference>
<accession>A0A7J4IWZ6</accession>
<dbReference type="InterPro" id="IPR036390">
    <property type="entry name" value="WH_DNA-bd_sf"/>
</dbReference>
<dbReference type="EMBL" id="DUGC01000083">
    <property type="protein sequence ID" value="HIH10063.1"/>
    <property type="molecule type" value="Genomic_DNA"/>
</dbReference>
<feature type="domain" description="Schlafen AlbA-2" evidence="1">
    <location>
        <begin position="14"/>
        <end position="77"/>
    </location>
</feature>
<dbReference type="InterPro" id="IPR007421">
    <property type="entry name" value="Schlafen_AlbA_2_dom"/>
</dbReference>
<reference evidence="3" key="1">
    <citation type="journal article" date="2020" name="bioRxiv">
        <title>A rank-normalized archaeal taxonomy based on genome phylogeny resolves widespread incomplete and uneven classifications.</title>
        <authorList>
            <person name="Rinke C."/>
            <person name="Chuvochina M."/>
            <person name="Mussig A.J."/>
            <person name="Chaumeil P.-A."/>
            <person name="Waite D.W."/>
            <person name="Whitman W.B."/>
            <person name="Parks D.H."/>
            <person name="Hugenholtz P."/>
        </authorList>
    </citation>
    <scope>NUCLEOTIDE SEQUENCE [LARGE SCALE GENOMIC DNA]</scope>
</reference>
<organism evidence="2 3">
    <name type="scientific">Candidatus Iainarchaeum sp</name>
    <dbReference type="NCBI Taxonomy" id="3101447"/>
    <lineage>
        <taxon>Archaea</taxon>
        <taxon>Candidatus Iainarchaeota</taxon>
        <taxon>Candidatus Iainarchaeia</taxon>
        <taxon>Candidatus Iainarchaeales</taxon>
        <taxon>Candidatus Iainarchaeaceae</taxon>
        <taxon>Candidatus Iainarchaeum</taxon>
    </lineage>
</organism>
<dbReference type="Gene3D" id="1.10.10.10">
    <property type="entry name" value="Winged helix-like DNA-binding domain superfamily/Winged helix DNA-binding domain"/>
    <property type="match status" value="1"/>
</dbReference>
<dbReference type="CDD" id="cd00090">
    <property type="entry name" value="HTH_ARSR"/>
    <property type="match status" value="1"/>
</dbReference>
<proteinExistence type="predicted"/>
<protein>
    <submittedName>
        <fullName evidence="2">Winged helix-turn-helix transcriptional regulator</fullName>
    </submittedName>
</protein>
<dbReference type="Gene3D" id="3.30.565.60">
    <property type="match status" value="1"/>
</dbReference>
<dbReference type="InterPro" id="IPR038475">
    <property type="entry name" value="RecG_C_sf"/>
</dbReference>
<gene>
    <name evidence="2" type="ORF">HA254_05350</name>
</gene>
<evidence type="ECO:0000313" key="3">
    <source>
        <dbReference type="Proteomes" id="UP000565078"/>
    </source>
</evidence>
<dbReference type="PANTHER" id="PTHR30595">
    <property type="entry name" value="GLPR-RELATED TRANSCRIPTIONAL REPRESSOR"/>
    <property type="match status" value="1"/>
</dbReference>
<dbReference type="Pfam" id="PF13412">
    <property type="entry name" value="HTH_24"/>
    <property type="match status" value="1"/>
</dbReference>
<evidence type="ECO:0000259" key="1">
    <source>
        <dbReference type="Pfam" id="PF04326"/>
    </source>
</evidence>
<evidence type="ECO:0000313" key="2">
    <source>
        <dbReference type="EMBL" id="HIH10063.1"/>
    </source>
</evidence>
<name>A0A7J4IWZ6_9ARCH</name>
<dbReference type="Pfam" id="PF04326">
    <property type="entry name" value="SLFN_AlbA_2"/>
    <property type="match status" value="1"/>
</dbReference>
<dbReference type="InterPro" id="IPR011991">
    <property type="entry name" value="ArsR-like_HTH"/>
</dbReference>
<dbReference type="Pfam" id="PF13749">
    <property type="entry name" value="HATPase_c_4"/>
    <property type="match status" value="1"/>
</dbReference>
<dbReference type="AlphaFoldDB" id="A0A7J4IWZ6"/>
<dbReference type="Proteomes" id="UP000565078">
    <property type="component" value="Unassembled WGS sequence"/>
</dbReference>